<evidence type="ECO:0000313" key="2">
    <source>
        <dbReference type="EMBL" id="TNN50518.1"/>
    </source>
</evidence>
<comment type="caution">
    <text evidence="2">The sequence shown here is derived from an EMBL/GenBank/DDBJ whole genome shotgun (WGS) entry which is preliminary data.</text>
</comment>
<organism evidence="2 3">
    <name type="scientific">Liparis tanakae</name>
    <name type="common">Tanaka's snailfish</name>
    <dbReference type="NCBI Taxonomy" id="230148"/>
    <lineage>
        <taxon>Eukaryota</taxon>
        <taxon>Metazoa</taxon>
        <taxon>Chordata</taxon>
        <taxon>Craniata</taxon>
        <taxon>Vertebrata</taxon>
        <taxon>Euteleostomi</taxon>
        <taxon>Actinopterygii</taxon>
        <taxon>Neopterygii</taxon>
        <taxon>Teleostei</taxon>
        <taxon>Neoteleostei</taxon>
        <taxon>Acanthomorphata</taxon>
        <taxon>Eupercaria</taxon>
        <taxon>Perciformes</taxon>
        <taxon>Cottioidei</taxon>
        <taxon>Cottales</taxon>
        <taxon>Liparidae</taxon>
        <taxon>Liparis</taxon>
    </lineage>
</organism>
<evidence type="ECO:0000256" key="1">
    <source>
        <dbReference type="SAM" id="MobiDB-lite"/>
    </source>
</evidence>
<dbReference type="AlphaFoldDB" id="A0A4Z2GAH5"/>
<gene>
    <name evidence="2" type="ORF">EYF80_039267</name>
</gene>
<protein>
    <submittedName>
        <fullName evidence="2">Uncharacterized protein</fullName>
    </submittedName>
</protein>
<proteinExistence type="predicted"/>
<dbReference type="Proteomes" id="UP000314294">
    <property type="component" value="Unassembled WGS sequence"/>
</dbReference>
<evidence type="ECO:0000313" key="3">
    <source>
        <dbReference type="Proteomes" id="UP000314294"/>
    </source>
</evidence>
<accession>A0A4Z2GAH5</accession>
<name>A0A4Z2GAH5_9TELE</name>
<sequence length="117" mass="12447">MGERGLDSSRPANRNAGMRATFGTGGLNSGIAAHRVLLLRAIGVNDDEAEKMGLGRSDLSLSAMLSTHKTLSDAEQSGAHRSPPLCGAWQMWFQPPDILPVLSCDFQAGREVAWALA</sequence>
<feature type="region of interest" description="Disordered" evidence="1">
    <location>
        <begin position="1"/>
        <end position="20"/>
    </location>
</feature>
<keyword evidence="3" id="KW-1185">Reference proteome</keyword>
<dbReference type="EMBL" id="SRLO01000614">
    <property type="protein sequence ID" value="TNN50518.1"/>
    <property type="molecule type" value="Genomic_DNA"/>
</dbReference>
<reference evidence="2 3" key="1">
    <citation type="submission" date="2019-03" db="EMBL/GenBank/DDBJ databases">
        <title>First draft genome of Liparis tanakae, snailfish: a comprehensive survey of snailfish specific genes.</title>
        <authorList>
            <person name="Kim W."/>
            <person name="Song I."/>
            <person name="Jeong J.-H."/>
            <person name="Kim D."/>
            <person name="Kim S."/>
            <person name="Ryu S."/>
            <person name="Song J.Y."/>
            <person name="Lee S.K."/>
        </authorList>
    </citation>
    <scope>NUCLEOTIDE SEQUENCE [LARGE SCALE GENOMIC DNA]</scope>
    <source>
        <tissue evidence="2">Muscle</tissue>
    </source>
</reference>